<dbReference type="InterPro" id="IPR002018">
    <property type="entry name" value="CarbesteraseB"/>
</dbReference>
<reference evidence="7 8" key="1">
    <citation type="submission" date="2024-08" db="EMBL/GenBank/DDBJ databases">
        <authorList>
            <person name="Cucini C."/>
            <person name="Frati F."/>
        </authorList>
    </citation>
    <scope>NUCLEOTIDE SEQUENCE [LARGE SCALE GENOMIC DNA]</scope>
</reference>
<dbReference type="EC" id="3.1.1.-" evidence="5"/>
<dbReference type="EMBL" id="CAXLJM020000049">
    <property type="protein sequence ID" value="CAL8114080.1"/>
    <property type="molecule type" value="Genomic_DNA"/>
</dbReference>
<dbReference type="Proteomes" id="UP001642540">
    <property type="component" value="Unassembled WGS sequence"/>
</dbReference>
<evidence type="ECO:0000256" key="2">
    <source>
        <dbReference type="ARBA" id="ARBA00022487"/>
    </source>
</evidence>
<accession>A0ABP1QYX9</accession>
<dbReference type="Gene3D" id="3.40.50.1820">
    <property type="entry name" value="alpha/beta hydrolase"/>
    <property type="match status" value="1"/>
</dbReference>
<dbReference type="InterPro" id="IPR050309">
    <property type="entry name" value="Type-B_Carboxylest/Lipase"/>
</dbReference>
<name>A0ABP1QYX9_9HEXA</name>
<sequence>MRVTKFAVVPLETGETSESEVRMHVMRIPKNERASIYVSRKPERFELPQKWEAWNGIRDGRKANRDDRCIQISKATNMFLGSENCLFLNVFVPKFKMPGPDAVRGLPPIEPPIKYPVFFFIHGGGYNVGGGDLYGNKFLVDENVILVTINYRLGVLGFLNTGDGTVPGNMALKDQVMALRWVQENIKYFGGDSSNVILCGESAGAACVHFHMMSPMSKGYFSKAIMQSGTALSPWAFNKSPLEKVKKLAKQLDLNGHFNNPHIPELVRDLKRMDAAALAAQRKDYEMMGDAQMIHFAPSAESGPSNGNTFLTDSPTQLLYTGKLITEVPLVLGVNREEGLYRSVPILRSSTKLKALNDHWSQELPVHLMYKKESVPQHDDFAKSVRKFYFDGKSIPGHTAVARERLTNMISDRLFMYPTRRTALIHRGILKEQQHQIFLYCFSYKGDYSYMNGFEVSDTYGASHADELQYLFNQRIFYSKISPGSEADSMIDKMVSLWSNFAKTGTPYYPGQFNPWLPMPSTTEENGVVQYFQIDKHDGMIPDPFQNRMEFWDHLPSTSLVF</sequence>
<evidence type="ECO:0000256" key="5">
    <source>
        <dbReference type="RuleBase" id="RU361235"/>
    </source>
</evidence>
<evidence type="ECO:0000259" key="6">
    <source>
        <dbReference type="Pfam" id="PF00135"/>
    </source>
</evidence>
<evidence type="ECO:0000256" key="3">
    <source>
        <dbReference type="ARBA" id="ARBA00022801"/>
    </source>
</evidence>
<protein>
    <recommendedName>
        <fullName evidence="5">Carboxylic ester hydrolase</fullName>
        <ecNumber evidence="5">3.1.1.-</ecNumber>
    </recommendedName>
</protein>
<evidence type="ECO:0000313" key="7">
    <source>
        <dbReference type="EMBL" id="CAL8114080.1"/>
    </source>
</evidence>
<evidence type="ECO:0000313" key="8">
    <source>
        <dbReference type="Proteomes" id="UP001642540"/>
    </source>
</evidence>
<keyword evidence="3 5" id="KW-0378">Hydrolase</keyword>
<comment type="similarity">
    <text evidence="1 5">Belongs to the type-B carboxylesterase/lipase family.</text>
</comment>
<organism evidence="7 8">
    <name type="scientific">Orchesella dallaii</name>
    <dbReference type="NCBI Taxonomy" id="48710"/>
    <lineage>
        <taxon>Eukaryota</taxon>
        <taxon>Metazoa</taxon>
        <taxon>Ecdysozoa</taxon>
        <taxon>Arthropoda</taxon>
        <taxon>Hexapoda</taxon>
        <taxon>Collembola</taxon>
        <taxon>Entomobryomorpha</taxon>
        <taxon>Entomobryoidea</taxon>
        <taxon>Orchesellidae</taxon>
        <taxon>Orchesellinae</taxon>
        <taxon>Orchesella</taxon>
    </lineage>
</organism>
<dbReference type="PROSITE" id="PS00122">
    <property type="entry name" value="CARBOXYLESTERASE_B_1"/>
    <property type="match status" value="1"/>
</dbReference>
<evidence type="ECO:0000256" key="4">
    <source>
        <dbReference type="ARBA" id="ARBA00023180"/>
    </source>
</evidence>
<dbReference type="Pfam" id="PF00135">
    <property type="entry name" value="COesterase"/>
    <property type="match status" value="1"/>
</dbReference>
<feature type="domain" description="Carboxylesterase type B" evidence="6">
    <location>
        <begin position="43"/>
        <end position="552"/>
    </location>
</feature>
<dbReference type="PANTHER" id="PTHR11559">
    <property type="entry name" value="CARBOXYLESTERASE"/>
    <property type="match status" value="1"/>
</dbReference>
<keyword evidence="4" id="KW-0325">Glycoprotein</keyword>
<proteinExistence type="inferred from homology"/>
<dbReference type="SUPFAM" id="SSF53474">
    <property type="entry name" value="alpha/beta-Hydrolases"/>
    <property type="match status" value="1"/>
</dbReference>
<dbReference type="InterPro" id="IPR029058">
    <property type="entry name" value="AB_hydrolase_fold"/>
</dbReference>
<comment type="caution">
    <text evidence="7">The sequence shown here is derived from an EMBL/GenBank/DDBJ whole genome shotgun (WGS) entry which is preliminary data.</text>
</comment>
<keyword evidence="8" id="KW-1185">Reference proteome</keyword>
<keyword evidence="2" id="KW-0719">Serine esterase</keyword>
<dbReference type="InterPro" id="IPR019826">
    <property type="entry name" value="Carboxylesterase_B_AS"/>
</dbReference>
<gene>
    <name evidence="7" type="ORF">ODALV1_LOCUS16302</name>
</gene>
<evidence type="ECO:0000256" key="1">
    <source>
        <dbReference type="ARBA" id="ARBA00005964"/>
    </source>
</evidence>